<dbReference type="Proteomes" id="UP000245461">
    <property type="component" value="Unassembled WGS sequence"/>
</dbReference>
<dbReference type="RefSeq" id="WP_109903695.1">
    <property type="nucleotide sequence ID" value="NZ_QGLE01000002.1"/>
</dbReference>
<keyword evidence="2" id="KW-1185">Reference proteome</keyword>
<name>A0A317EIT9_9PROT</name>
<dbReference type="EMBL" id="QGLE01000002">
    <property type="protein sequence ID" value="PWR25343.1"/>
    <property type="molecule type" value="Genomic_DNA"/>
</dbReference>
<comment type="caution">
    <text evidence="1">The sequence shown here is derived from an EMBL/GenBank/DDBJ whole genome shotgun (WGS) entry which is preliminary data.</text>
</comment>
<proteinExistence type="predicted"/>
<dbReference type="OrthoDB" id="7220087at2"/>
<reference evidence="1 2" key="1">
    <citation type="submission" date="2018-05" db="EMBL/GenBank/DDBJ databases">
        <title>Zavarzinia sp. HR-AS.</title>
        <authorList>
            <person name="Lee Y."/>
            <person name="Jeon C.O."/>
        </authorList>
    </citation>
    <scope>NUCLEOTIDE SEQUENCE [LARGE SCALE GENOMIC DNA]</scope>
    <source>
        <strain evidence="1 2">HR-AS</strain>
    </source>
</reference>
<accession>A0A317EIT9</accession>
<sequence length="82" mass="8644">MTGRGPCVGIFWKVGAFVPLDRTPLAQAAPYGDGLTQGTDHADRRLQARALITRLAALDVTSGTAGVRQRLAELVADRVNAA</sequence>
<organism evidence="1 2">
    <name type="scientific">Zavarzinia aquatilis</name>
    <dbReference type="NCBI Taxonomy" id="2211142"/>
    <lineage>
        <taxon>Bacteria</taxon>
        <taxon>Pseudomonadati</taxon>
        <taxon>Pseudomonadota</taxon>
        <taxon>Alphaproteobacteria</taxon>
        <taxon>Rhodospirillales</taxon>
        <taxon>Zavarziniaceae</taxon>
        <taxon>Zavarzinia</taxon>
    </lineage>
</organism>
<gene>
    <name evidence="1" type="ORF">DKG74_06165</name>
</gene>
<evidence type="ECO:0000313" key="1">
    <source>
        <dbReference type="EMBL" id="PWR25343.1"/>
    </source>
</evidence>
<protein>
    <submittedName>
        <fullName evidence="1">Uncharacterized protein</fullName>
    </submittedName>
</protein>
<evidence type="ECO:0000313" key="2">
    <source>
        <dbReference type="Proteomes" id="UP000245461"/>
    </source>
</evidence>
<dbReference type="AlphaFoldDB" id="A0A317EIT9"/>